<name>A0A093P471_PYGAD</name>
<feature type="region of interest" description="Disordered" evidence="1">
    <location>
        <begin position="1"/>
        <end position="153"/>
    </location>
</feature>
<evidence type="ECO:0000256" key="1">
    <source>
        <dbReference type="SAM" id="MobiDB-lite"/>
    </source>
</evidence>
<protein>
    <submittedName>
        <fullName evidence="2">Uncharacterized protein</fullName>
    </submittedName>
</protein>
<feature type="non-terminal residue" evidence="2">
    <location>
        <position position="1"/>
    </location>
</feature>
<reference evidence="2 3" key="1">
    <citation type="submission" date="2014-04" db="EMBL/GenBank/DDBJ databases">
        <title>Genome evolution of avian class.</title>
        <authorList>
            <person name="Zhang G."/>
            <person name="Li C."/>
        </authorList>
    </citation>
    <scope>NUCLEOTIDE SEQUENCE [LARGE SCALE GENOMIC DNA]</scope>
    <source>
        <strain evidence="2">BGI_AS28</strain>
    </source>
</reference>
<keyword evidence="3" id="KW-1185">Reference proteome</keyword>
<feature type="compositionally biased region" description="Polar residues" evidence="1">
    <location>
        <begin position="1"/>
        <end position="30"/>
    </location>
</feature>
<sequence length="153" mass="15453">NTPGKLWTTSQGGETRTSHSDLTPSPTTVVGSPHSEIQAVEGSASQGPPFASSGKTLGIKAVKKTSNPTTSTLASQSNGHSGGDSDKDKMGSSSSSKGTSLQSNAGEVPLQQEITASQDTATGNRSLKQSSHSTGITSTQQDANSKASGFETT</sequence>
<organism evidence="2 3">
    <name type="scientific">Pygoscelis adeliae</name>
    <name type="common">Adelie penguin</name>
    <dbReference type="NCBI Taxonomy" id="9238"/>
    <lineage>
        <taxon>Eukaryota</taxon>
        <taxon>Metazoa</taxon>
        <taxon>Chordata</taxon>
        <taxon>Craniata</taxon>
        <taxon>Vertebrata</taxon>
        <taxon>Euteleostomi</taxon>
        <taxon>Archelosauria</taxon>
        <taxon>Archosauria</taxon>
        <taxon>Dinosauria</taxon>
        <taxon>Saurischia</taxon>
        <taxon>Theropoda</taxon>
        <taxon>Coelurosauria</taxon>
        <taxon>Aves</taxon>
        <taxon>Neognathae</taxon>
        <taxon>Neoaves</taxon>
        <taxon>Aequornithes</taxon>
        <taxon>Sphenisciformes</taxon>
        <taxon>Spheniscidae</taxon>
        <taxon>Pygoscelis</taxon>
    </lineage>
</organism>
<proteinExistence type="predicted"/>
<accession>A0A093P471</accession>
<feature type="compositionally biased region" description="Low complexity" evidence="1">
    <location>
        <begin position="91"/>
        <end position="103"/>
    </location>
</feature>
<feature type="non-terminal residue" evidence="2">
    <location>
        <position position="153"/>
    </location>
</feature>
<dbReference type="Proteomes" id="UP000054081">
    <property type="component" value="Unassembled WGS sequence"/>
</dbReference>
<dbReference type="EMBL" id="KL225334">
    <property type="protein sequence ID" value="KFW71166.1"/>
    <property type="molecule type" value="Genomic_DNA"/>
</dbReference>
<evidence type="ECO:0000313" key="2">
    <source>
        <dbReference type="EMBL" id="KFW71166.1"/>
    </source>
</evidence>
<feature type="compositionally biased region" description="Polar residues" evidence="1">
    <location>
        <begin position="112"/>
        <end position="153"/>
    </location>
</feature>
<dbReference type="AlphaFoldDB" id="A0A093P471"/>
<feature type="compositionally biased region" description="Polar residues" evidence="1">
    <location>
        <begin position="64"/>
        <end position="76"/>
    </location>
</feature>
<gene>
    <name evidence="2" type="ORF">AS28_13220</name>
</gene>
<evidence type="ECO:0000313" key="3">
    <source>
        <dbReference type="Proteomes" id="UP000054081"/>
    </source>
</evidence>